<dbReference type="OrthoDB" id="9812123at2"/>
<evidence type="ECO:0000256" key="1">
    <source>
        <dbReference type="ARBA" id="ARBA00001946"/>
    </source>
</evidence>
<dbReference type="FunFam" id="3.20.20.60:FF:000001">
    <property type="entry name" value="Pyruvate kinase"/>
    <property type="match status" value="1"/>
</dbReference>
<evidence type="ECO:0000256" key="6">
    <source>
        <dbReference type="ARBA" id="ARBA00011881"/>
    </source>
</evidence>
<accession>A0A0R2CH70</accession>
<evidence type="ECO:0000259" key="23">
    <source>
        <dbReference type="Pfam" id="PF02887"/>
    </source>
</evidence>
<evidence type="ECO:0000256" key="13">
    <source>
        <dbReference type="ARBA" id="ARBA00022840"/>
    </source>
</evidence>
<keyword evidence="12 20" id="KW-0418">Kinase</keyword>
<keyword evidence="11" id="KW-0547">Nucleotide-binding</keyword>
<reference evidence="24 25" key="1">
    <citation type="journal article" date="2015" name="Genome Announc.">
        <title>Expanding the biotechnology potential of lactobacilli through comparative genomics of 213 strains and associated genera.</title>
        <authorList>
            <person name="Sun Z."/>
            <person name="Harris H.M."/>
            <person name="McCann A."/>
            <person name="Guo C."/>
            <person name="Argimon S."/>
            <person name="Zhang W."/>
            <person name="Yang X."/>
            <person name="Jeffery I.B."/>
            <person name="Cooney J.C."/>
            <person name="Kagawa T.F."/>
            <person name="Liu W."/>
            <person name="Song Y."/>
            <person name="Salvetti E."/>
            <person name="Wrobel A."/>
            <person name="Rasinkangas P."/>
            <person name="Parkhill J."/>
            <person name="Rea M.C."/>
            <person name="O'Sullivan O."/>
            <person name="Ritari J."/>
            <person name="Douillard F.P."/>
            <person name="Paul Ross R."/>
            <person name="Yang R."/>
            <person name="Briner A.E."/>
            <person name="Felis G.E."/>
            <person name="de Vos W.M."/>
            <person name="Barrangou R."/>
            <person name="Klaenhammer T.R."/>
            <person name="Caufield P.W."/>
            <person name="Cui Y."/>
            <person name="Zhang H."/>
            <person name="O'Toole P.W."/>
        </authorList>
    </citation>
    <scope>NUCLEOTIDE SEQUENCE [LARGE SCALE GENOMIC DNA]</scope>
    <source>
        <strain evidence="24 25">DSM 21116</strain>
    </source>
</reference>
<comment type="subunit">
    <text evidence="6">Homotetramer.</text>
</comment>
<dbReference type="Gene3D" id="3.50.30.10">
    <property type="entry name" value="Phosphohistidine domain"/>
    <property type="match status" value="1"/>
</dbReference>
<dbReference type="FunFam" id="3.40.1380.20:FF:000013">
    <property type="entry name" value="Pyruvate kinase"/>
    <property type="match status" value="1"/>
</dbReference>
<keyword evidence="10" id="KW-0479">Metal-binding</keyword>
<comment type="similarity">
    <text evidence="4">In the C-terminal section; belongs to the PEP-utilizing enzyme family.</text>
</comment>
<dbReference type="FunFam" id="2.40.33.10:FF:000001">
    <property type="entry name" value="Pyruvate kinase"/>
    <property type="match status" value="1"/>
</dbReference>
<dbReference type="GO" id="GO:0016301">
    <property type="term" value="F:kinase activity"/>
    <property type="evidence" value="ECO:0007669"/>
    <property type="project" value="UniProtKB-KW"/>
</dbReference>
<evidence type="ECO:0000256" key="14">
    <source>
        <dbReference type="ARBA" id="ARBA00022842"/>
    </source>
</evidence>
<dbReference type="FunFam" id="3.50.30.10:FF:000004">
    <property type="entry name" value="Pyruvate kinase"/>
    <property type="match status" value="1"/>
</dbReference>
<dbReference type="NCBIfam" id="NF004978">
    <property type="entry name" value="PRK06354.1"/>
    <property type="match status" value="1"/>
</dbReference>
<feature type="domain" description="PEP-utilising enzyme mobile" evidence="22">
    <location>
        <begin position="507"/>
        <end position="576"/>
    </location>
</feature>
<comment type="cofactor">
    <cofactor evidence="2">
        <name>K(+)</name>
        <dbReference type="ChEBI" id="CHEBI:29103"/>
    </cofactor>
</comment>
<keyword evidence="25" id="KW-1185">Reference proteome</keyword>
<keyword evidence="15" id="KW-0630">Potassium</keyword>
<organism evidence="24 25">
    <name type="scientific">Liquorilactobacillus cacaonum DSM 21116</name>
    <dbReference type="NCBI Taxonomy" id="1423729"/>
    <lineage>
        <taxon>Bacteria</taxon>
        <taxon>Bacillati</taxon>
        <taxon>Bacillota</taxon>
        <taxon>Bacilli</taxon>
        <taxon>Lactobacillales</taxon>
        <taxon>Lactobacillaceae</taxon>
        <taxon>Liquorilactobacillus</taxon>
    </lineage>
</organism>
<evidence type="ECO:0000256" key="19">
    <source>
        <dbReference type="NCBIfam" id="TIGR01064"/>
    </source>
</evidence>
<dbReference type="EC" id="2.7.1.40" evidence="7 19"/>
<evidence type="ECO:0000256" key="5">
    <source>
        <dbReference type="ARBA" id="ARBA00008663"/>
    </source>
</evidence>
<evidence type="ECO:0000256" key="16">
    <source>
        <dbReference type="ARBA" id="ARBA00023152"/>
    </source>
</evidence>
<dbReference type="EMBL" id="AYZE01000014">
    <property type="protein sequence ID" value="KRM91007.1"/>
    <property type="molecule type" value="Genomic_DNA"/>
</dbReference>
<dbReference type="PATRIC" id="fig|1423729.3.peg.1016"/>
<evidence type="ECO:0000256" key="15">
    <source>
        <dbReference type="ARBA" id="ARBA00022958"/>
    </source>
</evidence>
<evidence type="ECO:0000256" key="17">
    <source>
        <dbReference type="ARBA" id="ARBA00023317"/>
    </source>
</evidence>
<dbReference type="GO" id="GO:0005524">
    <property type="term" value="F:ATP binding"/>
    <property type="evidence" value="ECO:0007669"/>
    <property type="project" value="UniProtKB-KW"/>
</dbReference>
<evidence type="ECO:0000256" key="11">
    <source>
        <dbReference type="ARBA" id="ARBA00022741"/>
    </source>
</evidence>
<dbReference type="InterPro" id="IPR015795">
    <property type="entry name" value="Pyrv_Knase_C"/>
</dbReference>
<comment type="caution">
    <text evidence="24">The sequence shown here is derived from an EMBL/GenBank/DDBJ whole genome shotgun (WGS) entry which is preliminary data.</text>
</comment>
<dbReference type="SUPFAM" id="SSF50800">
    <property type="entry name" value="PK beta-barrel domain-like"/>
    <property type="match status" value="1"/>
</dbReference>
<evidence type="ECO:0000256" key="10">
    <source>
        <dbReference type="ARBA" id="ARBA00022723"/>
    </source>
</evidence>
<evidence type="ECO:0000256" key="20">
    <source>
        <dbReference type="RuleBase" id="RU000504"/>
    </source>
</evidence>
<dbReference type="InterPro" id="IPR015813">
    <property type="entry name" value="Pyrv/PenolPyrv_kinase-like_dom"/>
</dbReference>
<evidence type="ECO:0000313" key="25">
    <source>
        <dbReference type="Proteomes" id="UP000051131"/>
    </source>
</evidence>
<dbReference type="SUPFAM" id="SSF52935">
    <property type="entry name" value="PK C-terminal domain-like"/>
    <property type="match status" value="1"/>
</dbReference>
<dbReference type="Proteomes" id="UP000051131">
    <property type="component" value="Unassembled WGS sequence"/>
</dbReference>
<dbReference type="InterPro" id="IPR011037">
    <property type="entry name" value="Pyrv_Knase-like_insert_dom_sf"/>
</dbReference>
<protein>
    <recommendedName>
        <fullName evidence="8 19">Pyruvate kinase</fullName>
        <ecNumber evidence="7 19">2.7.1.40</ecNumber>
    </recommendedName>
</protein>
<dbReference type="NCBIfam" id="NF004491">
    <property type="entry name" value="PRK05826.1"/>
    <property type="match status" value="1"/>
</dbReference>
<dbReference type="InterPro" id="IPR036918">
    <property type="entry name" value="Pyrv_Knase_C_sf"/>
</dbReference>
<keyword evidence="17 24" id="KW-0670">Pyruvate</keyword>
<dbReference type="PANTHER" id="PTHR11817">
    <property type="entry name" value="PYRUVATE KINASE"/>
    <property type="match status" value="1"/>
</dbReference>
<dbReference type="AlphaFoldDB" id="A0A0R2CH70"/>
<dbReference type="GO" id="GO:0004743">
    <property type="term" value="F:pyruvate kinase activity"/>
    <property type="evidence" value="ECO:0007669"/>
    <property type="project" value="UniProtKB-UniRule"/>
</dbReference>
<dbReference type="InterPro" id="IPR015793">
    <property type="entry name" value="Pyrv_Knase_brl"/>
</dbReference>
<sequence>MKKTKIVSTLGPASNSLETIVKLIEAGANVFRFNFSHGDHEEHLGRMQLVHEAEKITGKMVGIMLDTKGAEIRTTVQKEGKIHYEIGDVVRISMDSSIEGTREKIAVTYPGLIDDVHVGGHVLFDDGLIDMQIEEIDQENKELVCKVLNAGLLGSRKGVNAPGVSINLPGITEKDSDDIRFGLDNEINFIAASFVRKPSDVLDIRELLEEKHMEHVQIFPKIESQEGIDNFDEIIKVSDGLMIARGDMGVEIPVENVPLVQKVLIKKCNALGKPVITATQMLDSMQENPRPTRAEASDVANAVFDGTDATMLSGESANGDYPVESVSTMARIDVKAENVLREHHTFSINDFDKTDVTEAVGRAVAEAADNLGIKTIVAATKSGHTARMISKYRPDADILAVTFDDRTRRGLSINWGVHPVLAETPASTDDMFALATEKAKEAGFAKEGDLILITAGVPVGEKGTTNVMKIQLIGSKLVSGQGVGDETVIGKAVVAGSAEEANANAVEGGILVTKTTDKDYLPAIEKSSALIVENGGLTSHAAVVGISMGIPVVVGAEGATSLITSGEVVTVDSRRGIVYRGASSAL</sequence>
<dbReference type="NCBIfam" id="TIGR01064">
    <property type="entry name" value="pyruv_kin"/>
    <property type="match status" value="1"/>
</dbReference>
<dbReference type="STRING" id="1423729.FC80_GL001003"/>
<dbReference type="GO" id="GO:0006950">
    <property type="term" value="P:response to stress"/>
    <property type="evidence" value="ECO:0007669"/>
    <property type="project" value="UniProtKB-ARBA"/>
</dbReference>
<evidence type="ECO:0000256" key="4">
    <source>
        <dbReference type="ARBA" id="ARBA00006237"/>
    </source>
</evidence>
<comment type="catalytic activity">
    <reaction evidence="18 20">
        <text>pyruvate + ATP = phosphoenolpyruvate + ADP + H(+)</text>
        <dbReference type="Rhea" id="RHEA:18157"/>
        <dbReference type="ChEBI" id="CHEBI:15361"/>
        <dbReference type="ChEBI" id="CHEBI:15378"/>
        <dbReference type="ChEBI" id="CHEBI:30616"/>
        <dbReference type="ChEBI" id="CHEBI:58702"/>
        <dbReference type="ChEBI" id="CHEBI:456216"/>
        <dbReference type="EC" id="2.7.1.40"/>
    </reaction>
</comment>
<dbReference type="Gene3D" id="3.20.20.60">
    <property type="entry name" value="Phosphoenolpyruvate-binding domains"/>
    <property type="match status" value="1"/>
</dbReference>
<keyword evidence="14 20" id="KW-0460">Magnesium</keyword>
<evidence type="ECO:0000313" key="24">
    <source>
        <dbReference type="EMBL" id="KRM91007.1"/>
    </source>
</evidence>
<feature type="domain" description="Pyruvate kinase barrel" evidence="21">
    <location>
        <begin position="1"/>
        <end position="326"/>
    </location>
</feature>
<dbReference type="SUPFAM" id="SSF51621">
    <property type="entry name" value="Phosphoenolpyruvate/pyruvate domain"/>
    <property type="match status" value="1"/>
</dbReference>
<dbReference type="InterPro" id="IPR008279">
    <property type="entry name" value="PEP-util_enz_mobile_dom"/>
</dbReference>
<dbReference type="GO" id="GO:0000287">
    <property type="term" value="F:magnesium ion binding"/>
    <property type="evidence" value="ECO:0007669"/>
    <property type="project" value="UniProtKB-UniRule"/>
</dbReference>
<comment type="cofactor">
    <cofactor evidence="1">
        <name>Mg(2+)</name>
        <dbReference type="ChEBI" id="CHEBI:18420"/>
    </cofactor>
</comment>
<keyword evidence="16 20" id="KW-0324">Glycolysis</keyword>
<gene>
    <name evidence="24" type="ORF">FC80_GL001003</name>
</gene>
<proteinExistence type="inferred from homology"/>
<dbReference type="InterPro" id="IPR015806">
    <property type="entry name" value="Pyrv_Knase_insert_dom_sf"/>
</dbReference>
<evidence type="ECO:0000256" key="8">
    <source>
        <dbReference type="ARBA" id="ARBA00018587"/>
    </source>
</evidence>
<name>A0A0R2CH70_9LACO</name>
<dbReference type="UniPathway" id="UPA00109">
    <property type="reaction ID" value="UER00188"/>
</dbReference>
<dbReference type="Pfam" id="PF02887">
    <property type="entry name" value="PK_C"/>
    <property type="match status" value="1"/>
</dbReference>
<dbReference type="Pfam" id="PF00391">
    <property type="entry name" value="PEP-utilizers"/>
    <property type="match status" value="1"/>
</dbReference>
<dbReference type="InterPro" id="IPR001697">
    <property type="entry name" value="Pyr_Knase"/>
</dbReference>
<evidence type="ECO:0000256" key="18">
    <source>
        <dbReference type="ARBA" id="ARBA00048152"/>
    </source>
</evidence>
<evidence type="ECO:0000256" key="3">
    <source>
        <dbReference type="ARBA" id="ARBA00004997"/>
    </source>
</evidence>
<dbReference type="PRINTS" id="PR01050">
    <property type="entry name" value="PYRUVTKNASE"/>
</dbReference>
<feature type="domain" description="Pyruvate kinase C-terminal" evidence="23">
    <location>
        <begin position="358"/>
        <end position="470"/>
    </location>
</feature>
<dbReference type="Pfam" id="PF00224">
    <property type="entry name" value="PK"/>
    <property type="match status" value="1"/>
</dbReference>
<dbReference type="Gene3D" id="3.40.1380.20">
    <property type="entry name" value="Pyruvate kinase, C-terminal domain"/>
    <property type="match status" value="1"/>
</dbReference>
<evidence type="ECO:0000259" key="22">
    <source>
        <dbReference type="Pfam" id="PF00391"/>
    </source>
</evidence>
<evidence type="ECO:0000256" key="2">
    <source>
        <dbReference type="ARBA" id="ARBA00001958"/>
    </source>
</evidence>
<keyword evidence="9 20" id="KW-0808">Transferase</keyword>
<keyword evidence="13" id="KW-0067">ATP-binding</keyword>
<dbReference type="Gene3D" id="2.40.33.10">
    <property type="entry name" value="PK beta-barrel domain-like"/>
    <property type="match status" value="1"/>
</dbReference>
<evidence type="ECO:0000256" key="12">
    <source>
        <dbReference type="ARBA" id="ARBA00022777"/>
    </source>
</evidence>
<comment type="pathway">
    <text evidence="3 20">Carbohydrate degradation; glycolysis; pyruvate from D-glyceraldehyde 3-phosphate: step 5/5.</text>
</comment>
<dbReference type="GO" id="GO:0030955">
    <property type="term" value="F:potassium ion binding"/>
    <property type="evidence" value="ECO:0007669"/>
    <property type="project" value="UniProtKB-UniRule"/>
</dbReference>
<dbReference type="InterPro" id="IPR040442">
    <property type="entry name" value="Pyrv_kinase-like_dom_sf"/>
</dbReference>
<evidence type="ECO:0000259" key="21">
    <source>
        <dbReference type="Pfam" id="PF00224"/>
    </source>
</evidence>
<evidence type="ECO:0000256" key="7">
    <source>
        <dbReference type="ARBA" id="ARBA00012142"/>
    </source>
</evidence>
<comment type="similarity">
    <text evidence="5 20">Belongs to the pyruvate kinase family.</text>
</comment>
<dbReference type="RefSeq" id="WP_057829216.1">
    <property type="nucleotide sequence ID" value="NZ_AYZE01000014.1"/>
</dbReference>
<evidence type="ECO:0000256" key="9">
    <source>
        <dbReference type="ARBA" id="ARBA00022679"/>
    </source>
</evidence>